<protein>
    <submittedName>
        <fullName evidence="4">GNAT family N-acetyltransferase</fullName>
    </submittedName>
</protein>
<sequence length="143" mass="16622">MEEILIRPACPADVEVLYTMLCDLENEMLDKEHFVKIFLKNLENQNVSYFIAELDRQSVGMASCHVQLLLHHAAPVGEIQEMYVKPELRSQGIGQRLVEAVKTFSHQRGADQLEVTSNQIRRDTHRFYEREGFIKSHVKLVRK</sequence>
<keyword evidence="5" id="KW-1185">Reference proteome</keyword>
<dbReference type="InterPro" id="IPR050832">
    <property type="entry name" value="Bact_Acetyltransf"/>
</dbReference>
<organism evidence="4 5">
    <name type="scientific">Salmonirosea aquatica</name>
    <dbReference type="NCBI Taxonomy" id="2654236"/>
    <lineage>
        <taxon>Bacteria</taxon>
        <taxon>Pseudomonadati</taxon>
        <taxon>Bacteroidota</taxon>
        <taxon>Cytophagia</taxon>
        <taxon>Cytophagales</taxon>
        <taxon>Spirosomataceae</taxon>
        <taxon>Salmonirosea</taxon>
    </lineage>
</organism>
<feature type="domain" description="N-acetyltransferase" evidence="3">
    <location>
        <begin position="4"/>
        <end position="143"/>
    </location>
</feature>
<dbReference type="SUPFAM" id="SSF55729">
    <property type="entry name" value="Acyl-CoA N-acyltransferases (Nat)"/>
    <property type="match status" value="1"/>
</dbReference>
<dbReference type="PROSITE" id="PS51186">
    <property type="entry name" value="GNAT"/>
    <property type="match status" value="1"/>
</dbReference>
<gene>
    <name evidence="4" type="ORF">GBK04_20525</name>
</gene>
<dbReference type="AlphaFoldDB" id="A0A7C9FPW6"/>
<dbReference type="InterPro" id="IPR000182">
    <property type="entry name" value="GNAT_dom"/>
</dbReference>
<dbReference type="Gene3D" id="3.40.630.30">
    <property type="match status" value="1"/>
</dbReference>
<dbReference type="GO" id="GO:0016747">
    <property type="term" value="F:acyltransferase activity, transferring groups other than amino-acyl groups"/>
    <property type="evidence" value="ECO:0007669"/>
    <property type="project" value="InterPro"/>
</dbReference>
<dbReference type="InterPro" id="IPR016181">
    <property type="entry name" value="Acyl_CoA_acyltransferase"/>
</dbReference>
<evidence type="ECO:0000256" key="1">
    <source>
        <dbReference type="ARBA" id="ARBA00022679"/>
    </source>
</evidence>
<dbReference type="CDD" id="cd04301">
    <property type="entry name" value="NAT_SF"/>
    <property type="match status" value="1"/>
</dbReference>
<keyword evidence="2" id="KW-0012">Acyltransferase</keyword>
<accession>A0A7C9FPW6</accession>
<keyword evidence="1 4" id="KW-0808">Transferase</keyword>
<evidence type="ECO:0000256" key="2">
    <source>
        <dbReference type="ARBA" id="ARBA00023315"/>
    </source>
</evidence>
<evidence type="ECO:0000313" key="5">
    <source>
        <dbReference type="Proteomes" id="UP000479293"/>
    </source>
</evidence>
<comment type="caution">
    <text evidence="4">The sequence shown here is derived from an EMBL/GenBank/DDBJ whole genome shotgun (WGS) entry which is preliminary data.</text>
</comment>
<evidence type="ECO:0000259" key="3">
    <source>
        <dbReference type="PROSITE" id="PS51186"/>
    </source>
</evidence>
<dbReference type="PANTHER" id="PTHR43877:SF2">
    <property type="entry name" value="AMINOALKYLPHOSPHONATE N-ACETYLTRANSFERASE-RELATED"/>
    <property type="match status" value="1"/>
</dbReference>
<dbReference type="PANTHER" id="PTHR43877">
    <property type="entry name" value="AMINOALKYLPHOSPHONATE N-ACETYLTRANSFERASE-RELATED-RELATED"/>
    <property type="match status" value="1"/>
</dbReference>
<dbReference type="RefSeq" id="WP_152762933.1">
    <property type="nucleotide sequence ID" value="NZ_WHLY01000002.1"/>
</dbReference>
<dbReference type="Proteomes" id="UP000479293">
    <property type="component" value="Unassembled WGS sequence"/>
</dbReference>
<proteinExistence type="predicted"/>
<reference evidence="4 5" key="1">
    <citation type="submission" date="2019-10" db="EMBL/GenBank/DDBJ databases">
        <title>Draft Genome Sequence of Cytophagaceae sp. SJW1-29.</title>
        <authorList>
            <person name="Choi A."/>
        </authorList>
    </citation>
    <scope>NUCLEOTIDE SEQUENCE [LARGE SCALE GENOMIC DNA]</scope>
    <source>
        <strain evidence="4 5">SJW1-29</strain>
    </source>
</reference>
<dbReference type="EMBL" id="WHLY01000002">
    <property type="protein sequence ID" value="MPR35671.1"/>
    <property type="molecule type" value="Genomic_DNA"/>
</dbReference>
<dbReference type="Pfam" id="PF00583">
    <property type="entry name" value="Acetyltransf_1"/>
    <property type="match status" value="1"/>
</dbReference>
<evidence type="ECO:0000313" key="4">
    <source>
        <dbReference type="EMBL" id="MPR35671.1"/>
    </source>
</evidence>
<name>A0A7C9FPW6_9BACT</name>